<reference evidence="2" key="1">
    <citation type="submission" date="2022-04" db="EMBL/GenBank/DDBJ databases">
        <title>Carnegiea gigantea Genome sequencing and assembly v2.</title>
        <authorList>
            <person name="Copetti D."/>
            <person name="Sanderson M.J."/>
            <person name="Burquez A."/>
            <person name="Wojciechowski M.F."/>
        </authorList>
    </citation>
    <scope>NUCLEOTIDE SEQUENCE</scope>
    <source>
        <strain evidence="2">SGP5-SGP5p</strain>
        <tissue evidence="2">Aerial part</tissue>
    </source>
</reference>
<accession>A0A9Q1QGM8</accession>
<proteinExistence type="predicted"/>
<organism evidence="2 3">
    <name type="scientific">Carnegiea gigantea</name>
    <dbReference type="NCBI Taxonomy" id="171969"/>
    <lineage>
        <taxon>Eukaryota</taxon>
        <taxon>Viridiplantae</taxon>
        <taxon>Streptophyta</taxon>
        <taxon>Embryophyta</taxon>
        <taxon>Tracheophyta</taxon>
        <taxon>Spermatophyta</taxon>
        <taxon>Magnoliopsida</taxon>
        <taxon>eudicotyledons</taxon>
        <taxon>Gunneridae</taxon>
        <taxon>Pentapetalae</taxon>
        <taxon>Caryophyllales</taxon>
        <taxon>Cactineae</taxon>
        <taxon>Cactaceae</taxon>
        <taxon>Cactoideae</taxon>
        <taxon>Echinocereeae</taxon>
        <taxon>Carnegiea</taxon>
    </lineage>
</organism>
<evidence type="ECO:0000256" key="1">
    <source>
        <dbReference type="SAM" id="MobiDB-lite"/>
    </source>
</evidence>
<feature type="region of interest" description="Disordered" evidence="1">
    <location>
        <begin position="278"/>
        <end position="297"/>
    </location>
</feature>
<dbReference type="Proteomes" id="UP001153076">
    <property type="component" value="Unassembled WGS sequence"/>
</dbReference>
<feature type="compositionally biased region" description="Polar residues" evidence="1">
    <location>
        <begin position="172"/>
        <end position="181"/>
    </location>
</feature>
<sequence length="404" mass="44848">MSLRDFLMTENQDNPVLNEEVENGEAAKSNSGSSLIRTIIKVLTLLMEHTPIGTDYRAYPNVRLFRFIVTLYLLTEGEEMIGIWMTTKYLREAECDLFHAAIHGTGDDNTHATREDTETIEKEVNLVSDSQKCLEKETFGSWMLVQKPKRKLKSSAKLGVDKTTPAVAVEQQSEEGVTNFESDVPSMEPTPNANKEDGMYSPAQSESQIKAFHVRIDSLRKVTLPQAKQKNKESFLERVSLPIYRGVVEGVQHSSVSSPNSLEDGRNVYGPTLYDIHDGGSQKATDPRSGDNPGVQDHITDAAMDEAEGGIARNNDLLLPQQEIKRIGGTPWFFSTVYASPDSSHRRLLSEEHTTLAASIDNSWRRAENTTDPILFLALASRFTAPRSIMRDAIDTTPSSALAS</sequence>
<feature type="region of interest" description="Disordered" evidence="1">
    <location>
        <begin position="172"/>
        <end position="205"/>
    </location>
</feature>
<gene>
    <name evidence="2" type="ORF">Cgig2_008723</name>
</gene>
<keyword evidence="3" id="KW-1185">Reference proteome</keyword>
<evidence type="ECO:0000313" key="2">
    <source>
        <dbReference type="EMBL" id="KAJ8441462.1"/>
    </source>
</evidence>
<protein>
    <submittedName>
        <fullName evidence="2">Uncharacterized protein</fullName>
    </submittedName>
</protein>
<dbReference type="AlphaFoldDB" id="A0A9Q1QGM8"/>
<feature type="compositionally biased region" description="Basic and acidic residues" evidence="1">
    <location>
        <begin position="278"/>
        <end position="289"/>
    </location>
</feature>
<evidence type="ECO:0000313" key="3">
    <source>
        <dbReference type="Proteomes" id="UP001153076"/>
    </source>
</evidence>
<name>A0A9Q1QGM8_9CARY</name>
<dbReference type="EMBL" id="JAKOGI010000165">
    <property type="protein sequence ID" value="KAJ8441462.1"/>
    <property type="molecule type" value="Genomic_DNA"/>
</dbReference>
<comment type="caution">
    <text evidence="2">The sequence shown here is derived from an EMBL/GenBank/DDBJ whole genome shotgun (WGS) entry which is preliminary data.</text>
</comment>